<dbReference type="Pfam" id="PF22725">
    <property type="entry name" value="GFO_IDH_MocA_C3"/>
    <property type="match status" value="1"/>
</dbReference>
<reference evidence="4" key="1">
    <citation type="journal article" date="2019" name="Int. J. Syst. Evol. Microbiol.">
        <title>The Global Catalogue of Microorganisms (GCM) 10K type strain sequencing project: providing services to taxonomists for standard genome sequencing and annotation.</title>
        <authorList>
            <consortium name="The Broad Institute Genomics Platform"/>
            <consortium name="The Broad Institute Genome Sequencing Center for Infectious Disease"/>
            <person name="Wu L."/>
            <person name="Ma J."/>
        </authorList>
    </citation>
    <scope>NUCLEOTIDE SEQUENCE [LARGE SCALE GENOMIC DNA]</scope>
    <source>
        <strain evidence="4">CGMCC 1.12404</strain>
    </source>
</reference>
<feature type="domain" description="GFO/IDH/MocA-like oxidoreductase" evidence="2">
    <location>
        <begin position="127"/>
        <end position="250"/>
    </location>
</feature>
<dbReference type="Gene3D" id="3.40.50.720">
    <property type="entry name" value="NAD(P)-binding Rossmann-like Domain"/>
    <property type="match status" value="1"/>
</dbReference>
<dbReference type="PANTHER" id="PTHR43249:SF1">
    <property type="entry name" value="D-GLUCOSIDE 3-DEHYDROGENASE"/>
    <property type="match status" value="1"/>
</dbReference>
<comment type="caution">
    <text evidence="3">The sequence shown here is derived from an EMBL/GenBank/DDBJ whole genome shotgun (WGS) entry which is preliminary data.</text>
</comment>
<keyword evidence="4" id="KW-1185">Reference proteome</keyword>
<evidence type="ECO:0000259" key="1">
    <source>
        <dbReference type="Pfam" id="PF01408"/>
    </source>
</evidence>
<accession>A0ABQ1GKI4</accession>
<dbReference type="RefSeq" id="WP_188432194.1">
    <property type="nucleotide sequence ID" value="NZ_BMEX01000005.1"/>
</dbReference>
<dbReference type="SUPFAM" id="SSF51735">
    <property type="entry name" value="NAD(P)-binding Rossmann-fold domains"/>
    <property type="match status" value="1"/>
</dbReference>
<gene>
    <name evidence="3" type="ORF">GCM10007416_18440</name>
</gene>
<dbReference type="InterPro" id="IPR055170">
    <property type="entry name" value="GFO_IDH_MocA-like_dom"/>
</dbReference>
<sequence length="357" mass="39501">MIHYGIIGCGHIANKHVAAIQAVKGARLAAVCDTDPIRLEPFMGGDVVEYTDVEEMLAHPDLDVVNICTPSGTHKDLTVQAAHAGKHVVVEKPMALTLEDADQMIEACRENGVQLCVVHPNRFRPAMRRLKERVESGAFGTFSHANATLRWNRNQAYYDQALWRGTRRMDGGVLMNQAIHNLDLLLWLMGEVEEVASYQATRLRQIETEDTSVSILKFRNGALGVIEAAVTVYPNNLEESLSLFGERGTAVIGGTTAHRIRTWRFADLSEEYGNRIIQQVDEDPWGVPGHQCLIENMTAAVRSGKKPSVTGEDGKRALSLVIACQQAAEFGRPVRIKELLAESGERHSPTRTRGMEK</sequence>
<name>A0ABQ1GKI4_9BACL</name>
<dbReference type="PANTHER" id="PTHR43249">
    <property type="entry name" value="UDP-N-ACETYL-2-AMINO-2-DEOXY-D-GLUCURONATE OXIDASE"/>
    <property type="match status" value="1"/>
</dbReference>
<organism evidence="3 4">
    <name type="scientific">Kroppenstedtia guangzhouensis</name>
    <dbReference type="NCBI Taxonomy" id="1274356"/>
    <lineage>
        <taxon>Bacteria</taxon>
        <taxon>Bacillati</taxon>
        <taxon>Bacillota</taxon>
        <taxon>Bacilli</taxon>
        <taxon>Bacillales</taxon>
        <taxon>Thermoactinomycetaceae</taxon>
        <taxon>Kroppenstedtia</taxon>
    </lineage>
</organism>
<evidence type="ECO:0000313" key="4">
    <source>
        <dbReference type="Proteomes" id="UP000617979"/>
    </source>
</evidence>
<dbReference type="Gene3D" id="3.30.360.10">
    <property type="entry name" value="Dihydrodipicolinate Reductase, domain 2"/>
    <property type="match status" value="1"/>
</dbReference>
<dbReference type="InterPro" id="IPR036291">
    <property type="entry name" value="NAD(P)-bd_dom_sf"/>
</dbReference>
<dbReference type="Proteomes" id="UP000617979">
    <property type="component" value="Unassembled WGS sequence"/>
</dbReference>
<dbReference type="Pfam" id="PF01408">
    <property type="entry name" value="GFO_IDH_MocA"/>
    <property type="match status" value="1"/>
</dbReference>
<proteinExistence type="predicted"/>
<dbReference type="EMBL" id="BMEX01000005">
    <property type="protein sequence ID" value="GGA45608.1"/>
    <property type="molecule type" value="Genomic_DNA"/>
</dbReference>
<dbReference type="SUPFAM" id="SSF55347">
    <property type="entry name" value="Glyceraldehyde-3-phosphate dehydrogenase-like, C-terminal domain"/>
    <property type="match status" value="1"/>
</dbReference>
<dbReference type="InterPro" id="IPR052515">
    <property type="entry name" value="Gfo/Idh/MocA_Oxidoreductase"/>
</dbReference>
<protein>
    <submittedName>
        <fullName evidence="3">Oxidoreductase</fullName>
    </submittedName>
</protein>
<feature type="domain" description="Gfo/Idh/MocA-like oxidoreductase N-terminal" evidence="1">
    <location>
        <begin position="2"/>
        <end position="118"/>
    </location>
</feature>
<evidence type="ECO:0000259" key="2">
    <source>
        <dbReference type="Pfam" id="PF22725"/>
    </source>
</evidence>
<dbReference type="InterPro" id="IPR000683">
    <property type="entry name" value="Gfo/Idh/MocA-like_OxRdtase_N"/>
</dbReference>
<evidence type="ECO:0000313" key="3">
    <source>
        <dbReference type="EMBL" id="GGA45608.1"/>
    </source>
</evidence>